<dbReference type="AlphaFoldDB" id="A0A0D0DHX7"/>
<dbReference type="OrthoDB" id="3255572at2759"/>
<proteinExistence type="predicted"/>
<protein>
    <submittedName>
        <fullName evidence="1">Uncharacterized protein</fullName>
    </submittedName>
</protein>
<keyword evidence="2" id="KW-1185">Reference proteome</keyword>
<name>A0A0D0DHX7_9AGAM</name>
<gene>
    <name evidence="1" type="ORF">PAXRUDRAFT_203582</name>
</gene>
<reference evidence="2" key="2">
    <citation type="submission" date="2015-01" db="EMBL/GenBank/DDBJ databases">
        <title>Evolutionary Origins and Diversification of the Mycorrhizal Mutualists.</title>
        <authorList>
            <consortium name="DOE Joint Genome Institute"/>
            <consortium name="Mycorrhizal Genomics Consortium"/>
            <person name="Kohler A."/>
            <person name="Kuo A."/>
            <person name="Nagy L.G."/>
            <person name="Floudas D."/>
            <person name="Copeland A."/>
            <person name="Barry K.W."/>
            <person name="Cichocki N."/>
            <person name="Veneault-Fourrey C."/>
            <person name="LaButti K."/>
            <person name="Lindquist E.A."/>
            <person name="Lipzen A."/>
            <person name="Lundell T."/>
            <person name="Morin E."/>
            <person name="Murat C."/>
            <person name="Riley R."/>
            <person name="Ohm R."/>
            <person name="Sun H."/>
            <person name="Tunlid A."/>
            <person name="Henrissat B."/>
            <person name="Grigoriev I.V."/>
            <person name="Hibbett D.S."/>
            <person name="Martin F."/>
        </authorList>
    </citation>
    <scope>NUCLEOTIDE SEQUENCE [LARGE SCALE GENOMIC DNA]</scope>
    <source>
        <strain evidence="2">Ve08.2h10</strain>
    </source>
</reference>
<evidence type="ECO:0000313" key="1">
    <source>
        <dbReference type="EMBL" id="KIK81114.1"/>
    </source>
</evidence>
<reference evidence="1 2" key="1">
    <citation type="submission" date="2014-04" db="EMBL/GenBank/DDBJ databases">
        <authorList>
            <consortium name="DOE Joint Genome Institute"/>
            <person name="Kuo A."/>
            <person name="Kohler A."/>
            <person name="Jargeat P."/>
            <person name="Nagy L.G."/>
            <person name="Floudas D."/>
            <person name="Copeland A."/>
            <person name="Barry K.W."/>
            <person name="Cichocki N."/>
            <person name="Veneault-Fourrey C."/>
            <person name="LaButti K."/>
            <person name="Lindquist E.A."/>
            <person name="Lipzen A."/>
            <person name="Lundell T."/>
            <person name="Morin E."/>
            <person name="Murat C."/>
            <person name="Sun H."/>
            <person name="Tunlid A."/>
            <person name="Henrissat B."/>
            <person name="Grigoriev I.V."/>
            <person name="Hibbett D.S."/>
            <person name="Martin F."/>
            <person name="Nordberg H.P."/>
            <person name="Cantor M.N."/>
            <person name="Hua S.X."/>
        </authorList>
    </citation>
    <scope>NUCLEOTIDE SEQUENCE [LARGE SCALE GENOMIC DNA]</scope>
    <source>
        <strain evidence="1 2">Ve08.2h10</strain>
    </source>
</reference>
<evidence type="ECO:0000313" key="2">
    <source>
        <dbReference type="Proteomes" id="UP000054538"/>
    </source>
</evidence>
<accession>A0A0D0DHX7</accession>
<sequence length="67" mass="7727">MVYRKISPDMKQRALELLEQGWEMEQVIEALDVSTRSLSINCWADNYEQHGRVAESAICPSWTTPIT</sequence>
<dbReference type="HOGENOM" id="CLU_202732_0_0_1"/>
<dbReference type="InParanoid" id="A0A0D0DHX7"/>
<dbReference type="EMBL" id="KN825863">
    <property type="protein sequence ID" value="KIK81114.1"/>
    <property type="molecule type" value="Genomic_DNA"/>
</dbReference>
<organism evidence="1 2">
    <name type="scientific">Paxillus rubicundulus Ve08.2h10</name>
    <dbReference type="NCBI Taxonomy" id="930991"/>
    <lineage>
        <taxon>Eukaryota</taxon>
        <taxon>Fungi</taxon>
        <taxon>Dikarya</taxon>
        <taxon>Basidiomycota</taxon>
        <taxon>Agaricomycotina</taxon>
        <taxon>Agaricomycetes</taxon>
        <taxon>Agaricomycetidae</taxon>
        <taxon>Boletales</taxon>
        <taxon>Paxilineae</taxon>
        <taxon>Paxillaceae</taxon>
        <taxon>Paxillus</taxon>
    </lineage>
</organism>
<dbReference type="Proteomes" id="UP000054538">
    <property type="component" value="Unassembled WGS sequence"/>
</dbReference>
<dbReference type="STRING" id="930991.A0A0D0DHX7"/>